<evidence type="ECO:0000313" key="3">
    <source>
        <dbReference type="Proteomes" id="UP000516437"/>
    </source>
</evidence>
<dbReference type="AlphaFoldDB" id="A0A6A1WBF8"/>
<feature type="region of interest" description="Disordered" evidence="1">
    <location>
        <begin position="1"/>
        <end position="68"/>
    </location>
</feature>
<proteinExistence type="predicted"/>
<gene>
    <name evidence="2" type="ORF">CJ030_MR3G029260</name>
</gene>
<comment type="caution">
    <text evidence="2">The sequence shown here is derived from an EMBL/GenBank/DDBJ whole genome shotgun (WGS) entry which is preliminary data.</text>
</comment>
<feature type="compositionally biased region" description="Polar residues" evidence="1">
    <location>
        <begin position="18"/>
        <end position="27"/>
    </location>
</feature>
<reference evidence="2 3" key="1">
    <citation type="journal article" date="2019" name="Plant Biotechnol. J.">
        <title>The red bayberry genome and genetic basis of sex determination.</title>
        <authorList>
            <person name="Jia H.M."/>
            <person name="Jia H.J."/>
            <person name="Cai Q.L."/>
            <person name="Wang Y."/>
            <person name="Zhao H.B."/>
            <person name="Yang W.F."/>
            <person name="Wang G.Y."/>
            <person name="Li Y.H."/>
            <person name="Zhan D.L."/>
            <person name="Shen Y.T."/>
            <person name="Niu Q.F."/>
            <person name="Chang L."/>
            <person name="Qiu J."/>
            <person name="Zhao L."/>
            <person name="Xie H.B."/>
            <person name="Fu W.Y."/>
            <person name="Jin J."/>
            <person name="Li X.W."/>
            <person name="Jiao Y."/>
            <person name="Zhou C.C."/>
            <person name="Tu T."/>
            <person name="Chai C.Y."/>
            <person name="Gao J.L."/>
            <person name="Fan L.J."/>
            <person name="van de Weg E."/>
            <person name="Wang J.Y."/>
            <person name="Gao Z.S."/>
        </authorList>
    </citation>
    <scope>NUCLEOTIDE SEQUENCE [LARGE SCALE GENOMIC DNA]</scope>
    <source>
        <tissue evidence="2">Leaves</tissue>
    </source>
</reference>
<dbReference type="Proteomes" id="UP000516437">
    <property type="component" value="Chromosome 3"/>
</dbReference>
<keyword evidence="3" id="KW-1185">Reference proteome</keyword>
<evidence type="ECO:0000256" key="1">
    <source>
        <dbReference type="SAM" id="MobiDB-lite"/>
    </source>
</evidence>
<sequence length="87" mass="9438">MWDLNDSPVLSRDFESEGCSSQKTSFDGDNDKGKRVGSMSNSSSSAVIIEDGSEDDQDGDKGSMIKRRGSSNIKLFGVSFTETNQHP</sequence>
<organism evidence="2 3">
    <name type="scientific">Morella rubra</name>
    <name type="common">Chinese bayberry</name>
    <dbReference type="NCBI Taxonomy" id="262757"/>
    <lineage>
        <taxon>Eukaryota</taxon>
        <taxon>Viridiplantae</taxon>
        <taxon>Streptophyta</taxon>
        <taxon>Embryophyta</taxon>
        <taxon>Tracheophyta</taxon>
        <taxon>Spermatophyta</taxon>
        <taxon>Magnoliopsida</taxon>
        <taxon>eudicotyledons</taxon>
        <taxon>Gunneridae</taxon>
        <taxon>Pentapetalae</taxon>
        <taxon>rosids</taxon>
        <taxon>fabids</taxon>
        <taxon>Fagales</taxon>
        <taxon>Myricaceae</taxon>
        <taxon>Morella</taxon>
    </lineage>
</organism>
<evidence type="ECO:0000313" key="2">
    <source>
        <dbReference type="EMBL" id="KAB1221008.1"/>
    </source>
</evidence>
<dbReference type="EMBL" id="RXIC02000021">
    <property type="protein sequence ID" value="KAB1221008.1"/>
    <property type="molecule type" value="Genomic_DNA"/>
</dbReference>
<accession>A0A6A1WBF8</accession>
<name>A0A6A1WBF8_9ROSI</name>
<protein>
    <submittedName>
        <fullName evidence="2">Uncharacterized protein</fullName>
    </submittedName>
</protein>